<dbReference type="Gene3D" id="3.30.200.20">
    <property type="entry name" value="Phosphorylase Kinase, domain 1"/>
    <property type="match status" value="1"/>
</dbReference>
<reference evidence="4" key="2">
    <citation type="submission" date="2017-06" db="EMBL/GenBank/DDBJ databases">
        <title>WGS assembly of Brachypodium distachyon.</title>
        <authorList>
            <consortium name="The International Brachypodium Initiative"/>
            <person name="Lucas S."/>
            <person name="Harmon-Smith M."/>
            <person name="Lail K."/>
            <person name="Tice H."/>
            <person name="Grimwood J."/>
            <person name="Bruce D."/>
            <person name="Barry K."/>
            <person name="Shu S."/>
            <person name="Lindquist E."/>
            <person name="Wang M."/>
            <person name="Pitluck S."/>
            <person name="Vogel J.P."/>
            <person name="Garvin D.F."/>
            <person name="Mockler T.C."/>
            <person name="Schmutz J."/>
            <person name="Rokhsar D."/>
            <person name="Bevan M.W."/>
        </authorList>
    </citation>
    <scope>NUCLEOTIDE SEQUENCE</scope>
    <source>
        <strain evidence="4">Bd21</strain>
    </source>
</reference>
<evidence type="ECO:0000256" key="2">
    <source>
        <dbReference type="SAM" id="Phobius"/>
    </source>
</evidence>
<name>A0A0Q3H9E5_BRADI</name>
<dbReference type="InterPro" id="IPR008271">
    <property type="entry name" value="Ser/Thr_kinase_AS"/>
</dbReference>
<dbReference type="InterPro" id="IPR011009">
    <property type="entry name" value="Kinase-like_dom_sf"/>
</dbReference>
<dbReference type="GO" id="GO:0004672">
    <property type="term" value="F:protein kinase activity"/>
    <property type="evidence" value="ECO:0007669"/>
    <property type="project" value="InterPro"/>
</dbReference>
<dbReference type="PROSITE" id="PS00108">
    <property type="entry name" value="PROTEIN_KINASE_ST"/>
    <property type="match status" value="1"/>
</dbReference>
<feature type="compositionally biased region" description="Basic and acidic residues" evidence="1">
    <location>
        <begin position="64"/>
        <end position="74"/>
    </location>
</feature>
<organism evidence="4">
    <name type="scientific">Brachypodium distachyon</name>
    <name type="common">Purple false brome</name>
    <name type="synonym">Trachynia distachya</name>
    <dbReference type="NCBI Taxonomy" id="15368"/>
    <lineage>
        <taxon>Eukaryota</taxon>
        <taxon>Viridiplantae</taxon>
        <taxon>Streptophyta</taxon>
        <taxon>Embryophyta</taxon>
        <taxon>Tracheophyta</taxon>
        <taxon>Spermatophyta</taxon>
        <taxon>Magnoliopsida</taxon>
        <taxon>Liliopsida</taxon>
        <taxon>Poales</taxon>
        <taxon>Poaceae</taxon>
        <taxon>BOP clade</taxon>
        <taxon>Pooideae</taxon>
        <taxon>Stipodae</taxon>
        <taxon>Brachypodieae</taxon>
        <taxon>Brachypodium</taxon>
    </lineage>
</organism>
<feature type="transmembrane region" description="Helical" evidence="2">
    <location>
        <begin position="18"/>
        <end position="39"/>
    </location>
</feature>
<evidence type="ECO:0000313" key="6">
    <source>
        <dbReference type="Proteomes" id="UP000008810"/>
    </source>
</evidence>
<dbReference type="PROSITE" id="PS50011">
    <property type="entry name" value="PROTEIN_KINASE_DOM"/>
    <property type="match status" value="1"/>
</dbReference>
<keyword evidence="2" id="KW-1133">Transmembrane helix</keyword>
<evidence type="ECO:0000256" key="1">
    <source>
        <dbReference type="SAM" id="MobiDB-lite"/>
    </source>
</evidence>
<evidence type="ECO:0000313" key="5">
    <source>
        <dbReference type="EnsemblPlants" id="KQJ89930"/>
    </source>
</evidence>
<protein>
    <recommendedName>
        <fullName evidence="3">Protein kinase domain-containing protein</fullName>
    </recommendedName>
</protein>
<evidence type="ECO:0000313" key="4">
    <source>
        <dbReference type="EMBL" id="KQJ89930.1"/>
    </source>
</evidence>
<dbReference type="SUPFAM" id="SSF56112">
    <property type="entry name" value="Protein kinase-like (PK-like)"/>
    <property type="match status" value="1"/>
</dbReference>
<keyword evidence="2" id="KW-0812">Transmembrane</keyword>
<dbReference type="InterPro" id="IPR000719">
    <property type="entry name" value="Prot_kinase_dom"/>
</dbReference>
<dbReference type="Gramene" id="KQJ89930">
    <property type="protein sequence ID" value="KQJ89930"/>
    <property type="gene ID" value="BRADI_4g28531v3"/>
</dbReference>
<dbReference type="GO" id="GO:0005524">
    <property type="term" value="F:ATP binding"/>
    <property type="evidence" value="ECO:0007669"/>
    <property type="project" value="InterPro"/>
</dbReference>
<dbReference type="EMBL" id="CM000883">
    <property type="protein sequence ID" value="KQJ89930.1"/>
    <property type="molecule type" value="Genomic_DNA"/>
</dbReference>
<feature type="region of interest" description="Disordered" evidence="1">
    <location>
        <begin position="47"/>
        <end position="74"/>
    </location>
</feature>
<dbReference type="PANTHER" id="PTHR45631">
    <property type="entry name" value="OS07G0107800 PROTEIN-RELATED"/>
    <property type="match status" value="1"/>
</dbReference>
<gene>
    <name evidence="4" type="ORF">BRADI_4g28531v3</name>
</gene>
<dbReference type="OrthoDB" id="683166at2759"/>
<dbReference type="InParanoid" id="A0A0Q3H9E5"/>
<dbReference type="Gene3D" id="1.10.510.10">
    <property type="entry name" value="Transferase(Phosphotransferase) domain 1"/>
    <property type="match status" value="1"/>
</dbReference>
<dbReference type="Proteomes" id="UP000008810">
    <property type="component" value="Chromosome 4"/>
</dbReference>
<dbReference type="AlphaFoldDB" id="A0A0Q3H9E5"/>
<accession>A0A0Q3H9E5</accession>
<sequence length="330" mass="36439">MCNKPFTPSSSRNRTTILLIWTVVPVLAVALLVLSYVIWRQKIKPQISTQDPPREPELVAPGSEKGHGDQLKNTENRRFTYKELEKFTNKFERFIEQGGFGMVYYGCLEDNTEVAIEMRSESSSHGLDEFLAEKDHLALVYEYMYRGNLCDHLTGLDYLHKGCSLPIIHGDVKTSNILLGQNLQAEIADFGLCKTYLSDTQTNRSTVATGTAGYIEPEYSRDVYSFGVVLPEIVTGERPVLSNHGHIVQRVKRKIAAGKISPVNDGRLGDTYDVSSMWKVVDTANNGRCGGTLVQLRASLALEEVREDSGVGGSFASTVALVSTVGPSAR</sequence>
<keyword evidence="6" id="KW-1185">Reference proteome</keyword>
<proteinExistence type="predicted"/>
<dbReference type="Pfam" id="PF00069">
    <property type="entry name" value="Pkinase"/>
    <property type="match status" value="1"/>
</dbReference>
<feature type="domain" description="Protein kinase" evidence="3">
    <location>
        <begin position="1"/>
        <end position="330"/>
    </location>
</feature>
<reference evidence="5" key="3">
    <citation type="submission" date="2018-08" db="UniProtKB">
        <authorList>
            <consortium name="EnsemblPlants"/>
        </authorList>
    </citation>
    <scope>IDENTIFICATION</scope>
    <source>
        <strain evidence="5">cv. Bd21</strain>
    </source>
</reference>
<keyword evidence="2" id="KW-0472">Membrane</keyword>
<dbReference type="EnsemblPlants" id="KQJ89930">
    <property type="protein sequence ID" value="KQJ89930"/>
    <property type="gene ID" value="BRADI_4g28531v3"/>
</dbReference>
<dbReference type="PANTHER" id="PTHR45631:SF6">
    <property type="entry name" value="OS09G0352000 PROTEIN"/>
    <property type="match status" value="1"/>
</dbReference>
<dbReference type="SMART" id="SM00220">
    <property type="entry name" value="S_TKc"/>
    <property type="match status" value="1"/>
</dbReference>
<reference evidence="4 5" key="1">
    <citation type="journal article" date="2010" name="Nature">
        <title>Genome sequencing and analysis of the model grass Brachypodium distachyon.</title>
        <authorList>
            <consortium name="International Brachypodium Initiative"/>
        </authorList>
    </citation>
    <scope>NUCLEOTIDE SEQUENCE [LARGE SCALE GENOMIC DNA]</scope>
    <source>
        <strain evidence="4 5">Bd21</strain>
    </source>
</reference>
<evidence type="ECO:0000259" key="3">
    <source>
        <dbReference type="PROSITE" id="PS50011"/>
    </source>
</evidence>